<evidence type="ECO:0000313" key="2">
    <source>
        <dbReference type="EMBL" id="KAK4324821.1"/>
    </source>
</evidence>
<dbReference type="Proteomes" id="UP001292094">
    <property type="component" value="Unassembled WGS sequence"/>
</dbReference>
<organism evidence="2 3">
    <name type="scientific">Petrolisthes manimaculis</name>
    <dbReference type="NCBI Taxonomy" id="1843537"/>
    <lineage>
        <taxon>Eukaryota</taxon>
        <taxon>Metazoa</taxon>
        <taxon>Ecdysozoa</taxon>
        <taxon>Arthropoda</taxon>
        <taxon>Crustacea</taxon>
        <taxon>Multicrustacea</taxon>
        <taxon>Malacostraca</taxon>
        <taxon>Eumalacostraca</taxon>
        <taxon>Eucarida</taxon>
        <taxon>Decapoda</taxon>
        <taxon>Pleocyemata</taxon>
        <taxon>Anomura</taxon>
        <taxon>Galatheoidea</taxon>
        <taxon>Porcellanidae</taxon>
        <taxon>Petrolisthes</taxon>
    </lineage>
</organism>
<dbReference type="EMBL" id="JAWZYT010000320">
    <property type="protein sequence ID" value="KAK4324821.1"/>
    <property type="molecule type" value="Genomic_DNA"/>
</dbReference>
<dbReference type="SUPFAM" id="SSF53098">
    <property type="entry name" value="Ribonuclease H-like"/>
    <property type="match status" value="1"/>
</dbReference>
<dbReference type="PANTHER" id="PTHR37162:SF1">
    <property type="entry name" value="BED-TYPE DOMAIN-CONTAINING PROTEIN"/>
    <property type="match status" value="1"/>
</dbReference>
<dbReference type="GO" id="GO:0046983">
    <property type="term" value="F:protein dimerization activity"/>
    <property type="evidence" value="ECO:0007669"/>
    <property type="project" value="InterPro"/>
</dbReference>
<keyword evidence="3" id="KW-1185">Reference proteome</keyword>
<dbReference type="Pfam" id="PF05699">
    <property type="entry name" value="Dimer_Tnp_hAT"/>
    <property type="match status" value="1"/>
</dbReference>
<gene>
    <name evidence="2" type="ORF">Pmani_004562</name>
</gene>
<dbReference type="InterPro" id="IPR012337">
    <property type="entry name" value="RNaseH-like_sf"/>
</dbReference>
<protein>
    <recommendedName>
        <fullName evidence="1">HAT C-terminal dimerisation domain-containing protein</fullName>
    </recommendedName>
</protein>
<accession>A0AAE1QEG4</accession>
<dbReference type="PANTHER" id="PTHR37162">
    <property type="entry name" value="HAT FAMILY DIMERISATION DOMAINCONTAINING PROTEIN-RELATED"/>
    <property type="match status" value="1"/>
</dbReference>
<evidence type="ECO:0000259" key="1">
    <source>
        <dbReference type="Pfam" id="PF05699"/>
    </source>
</evidence>
<dbReference type="InterPro" id="IPR008906">
    <property type="entry name" value="HATC_C_dom"/>
</dbReference>
<evidence type="ECO:0000313" key="3">
    <source>
        <dbReference type="Proteomes" id="UP001292094"/>
    </source>
</evidence>
<sequence>MHWLRRLDDKKAQCSVCKTSDSLLSKKSVIDVHAKGDKHKRLMKEKLDSKVTRMTSFVKNEGVDTSINRAEIKLAAWAAEHEISFRAMDHLPAVLASSFNDSKTANGNAETLFNTLENELNASDLKLQNCVGWSADTCSVMHGKHNSSSSPMIHLLHDSISKLYLDILSCYVKPAYLKQSQHDLSLIDPDSELAMVPLENVYVGTNVGRFLTTTTPTVTVEAKREFLHVCRKFLVTACMQLKQRFNFHDPVLVAASKLNVATVMSGNIASFVGNIMIHFPGILDHGKEQEVDNQWRKLPYDDNLTDDMEFDVFWQADMQDTRYSALNFCIKAILTIPVANADCERIFSGVHRLKSAVRNRLTSSSLLKYVAAREGIRSDSENCEKFEPDKVMLQKYN</sequence>
<reference evidence="2" key="1">
    <citation type="submission" date="2023-11" db="EMBL/GenBank/DDBJ databases">
        <title>Genome assemblies of two species of porcelain crab, Petrolisthes cinctipes and Petrolisthes manimaculis (Anomura: Porcellanidae).</title>
        <authorList>
            <person name="Angst P."/>
        </authorList>
    </citation>
    <scope>NUCLEOTIDE SEQUENCE</scope>
    <source>
        <strain evidence="2">PB745_02</strain>
        <tissue evidence="2">Gill</tissue>
    </source>
</reference>
<comment type="caution">
    <text evidence="2">The sequence shown here is derived from an EMBL/GenBank/DDBJ whole genome shotgun (WGS) entry which is preliminary data.</text>
</comment>
<feature type="domain" description="HAT C-terminal dimerisation" evidence="1">
    <location>
        <begin position="306"/>
        <end position="373"/>
    </location>
</feature>
<proteinExistence type="predicted"/>
<dbReference type="AlphaFoldDB" id="A0AAE1QEG4"/>
<name>A0AAE1QEG4_9EUCA</name>